<name>A0A5P2X2T9_STRST</name>
<dbReference type="KEGG" id="sspb:CP982_01765"/>
<evidence type="ECO:0000256" key="1">
    <source>
        <dbReference type="SAM" id="SignalP"/>
    </source>
</evidence>
<dbReference type="OrthoDB" id="4338535at2"/>
<evidence type="ECO:0000313" key="2">
    <source>
        <dbReference type="EMBL" id="MBB5107260.1"/>
    </source>
</evidence>
<evidence type="ECO:0000313" key="3">
    <source>
        <dbReference type="EMBL" id="QEV57599.1"/>
    </source>
</evidence>
<reference evidence="2 5" key="2">
    <citation type="submission" date="2020-08" db="EMBL/GenBank/DDBJ databases">
        <title>Genomic Encyclopedia of Type Strains, Phase III (KMG-III): the genomes of soil and plant-associated and newly described type strains.</title>
        <authorList>
            <person name="Whitman W."/>
        </authorList>
    </citation>
    <scope>NUCLEOTIDE SEQUENCE [LARGE SCALE GENOMIC DNA]</scope>
    <source>
        <strain evidence="2 5">CECT 3146</strain>
    </source>
</reference>
<dbReference type="AlphaFoldDB" id="A0A5P2X2T9"/>
<keyword evidence="5" id="KW-1185">Reference proteome</keyword>
<gene>
    <name evidence="3" type="ORF">CP982_01765</name>
    <name evidence="2" type="ORF">FHS40_006377</name>
</gene>
<feature type="chain" id="PRO_5044623050" evidence="1">
    <location>
        <begin position="29"/>
        <end position="151"/>
    </location>
</feature>
<sequence>MTSTLKKIAPAALSTVFVLGVAAPSASAADGVDAGSTAVNFYVKRNTGDTSSFRGTLTWDGKGGYHVTGEINAITYPVNRITSWLEYSGEHESWKNSPNEADSGNSKYGYAKIDIAGTLPKGERLDLRLNTWQSQIFWAWQPSDKKTYTIS</sequence>
<reference evidence="3 4" key="1">
    <citation type="submission" date="2017-09" db="EMBL/GenBank/DDBJ databases">
        <authorList>
            <person name="Lee N."/>
            <person name="Cho B.-K."/>
        </authorList>
    </citation>
    <scope>NUCLEOTIDE SEQUENCE [LARGE SCALE GENOMIC DNA]</scope>
    <source>
        <strain evidence="3 4">ATCC 27465</strain>
    </source>
</reference>
<keyword evidence="1" id="KW-0732">Signal</keyword>
<dbReference type="Proteomes" id="UP000326505">
    <property type="component" value="Chromosome"/>
</dbReference>
<dbReference type="RefSeq" id="WP_150508806.1">
    <property type="nucleotide sequence ID" value="NZ_BMSQ01000013.1"/>
</dbReference>
<organism evidence="3 4">
    <name type="scientific">Streptomyces spectabilis</name>
    <dbReference type="NCBI Taxonomy" id="68270"/>
    <lineage>
        <taxon>Bacteria</taxon>
        <taxon>Bacillati</taxon>
        <taxon>Actinomycetota</taxon>
        <taxon>Actinomycetes</taxon>
        <taxon>Kitasatosporales</taxon>
        <taxon>Streptomycetaceae</taxon>
        <taxon>Streptomyces</taxon>
    </lineage>
</organism>
<protein>
    <submittedName>
        <fullName evidence="3">Uncharacterized protein</fullName>
    </submittedName>
</protein>
<dbReference type="Proteomes" id="UP000549009">
    <property type="component" value="Unassembled WGS sequence"/>
</dbReference>
<proteinExistence type="predicted"/>
<feature type="signal peptide" evidence="1">
    <location>
        <begin position="1"/>
        <end position="28"/>
    </location>
</feature>
<accession>A0A5P2X2T9</accession>
<evidence type="ECO:0000313" key="4">
    <source>
        <dbReference type="Proteomes" id="UP000326505"/>
    </source>
</evidence>
<dbReference type="EMBL" id="JACHJD010000013">
    <property type="protein sequence ID" value="MBB5107260.1"/>
    <property type="molecule type" value="Genomic_DNA"/>
</dbReference>
<evidence type="ECO:0000313" key="5">
    <source>
        <dbReference type="Proteomes" id="UP000549009"/>
    </source>
</evidence>
<dbReference type="EMBL" id="CP023690">
    <property type="protein sequence ID" value="QEV57599.1"/>
    <property type="molecule type" value="Genomic_DNA"/>
</dbReference>